<name>A0A6G1HI52_9PEZI</name>
<dbReference type="Proteomes" id="UP000799640">
    <property type="component" value="Unassembled WGS sequence"/>
</dbReference>
<dbReference type="GO" id="GO:0005634">
    <property type="term" value="C:nucleus"/>
    <property type="evidence" value="ECO:0007669"/>
    <property type="project" value="TreeGrafter"/>
</dbReference>
<dbReference type="AlphaFoldDB" id="A0A6G1HI52"/>
<evidence type="ECO:0000313" key="4">
    <source>
        <dbReference type="EMBL" id="KAF2395738.1"/>
    </source>
</evidence>
<evidence type="ECO:0000256" key="2">
    <source>
        <dbReference type="ARBA" id="ARBA00022857"/>
    </source>
</evidence>
<comment type="similarity">
    <text evidence="1">Belongs to the NmrA-type oxidoreductase family.</text>
</comment>
<evidence type="ECO:0000259" key="3">
    <source>
        <dbReference type="Pfam" id="PF05368"/>
    </source>
</evidence>
<dbReference type="InterPro" id="IPR008030">
    <property type="entry name" value="NmrA-like"/>
</dbReference>
<sequence length="308" mass="33537">MSKVALITGATGKQGGAVVSALLGAKAPGYTILGLTRNPESASAQKLVAKGVKLVKGDMSDSAAIFEEAKKVVSEPIWGVFSVQMPPMGKSGATQIEENLGKALIDAALANGVKVFVQTSVDRHGEKSIDNPTDVPHFISKHNIEKYLIEKAGDKMSWTILRPVAFMDSQNSTPDFGGKAFHTAWRTQVKDKPLQLVAVKDIGWFGAQALLHSDEDAYKNKAISLAGDELTFEQANETLKKFTGTDLPQTYGFVTSALSWAIKDLGLMFRWFYNEGYAANIPELKKLHPGLLNFEQFLEQESKYTAKP</sequence>
<organism evidence="4 5">
    <name type="scientific">Trichodelitschia bisporula</name>
    <dbReference type="NCBI Taxonomy" id="703511"/>
    <lineage>
        <taxon>Eukaryota</taxon>
        <taxon>Fungi</taxon>
        <taxon>Dikarya</taxon>
        <taxon>Ascomycota</taxon>
        <taxon>Pezizomycotina</taxon>
        <taxon>Dothideomycetes</taxon>
        <taxon>Dothideomycetes incertae sedis</taxon>
        <taxon>Phaeotrichales</taxon>
        <taxon>Phaeotrichaceae</taxon>
        <taxon>Trichodelitschia</taxon>
    </lineage>
</organism>
<dbReference type="InterPro" id="IPR036291">
    <property type="entry name" value="NAD(P)-bd_dom_sf"/>
</dbReference>
<dbReference type="Gene3D" id="3.90.25.10">
    <property type="entry name" value="UDP-galactose 4-epimerase, domain 1"/>
    <property type="match status" value="1"/>
</dbReference>
<dbReference type="PANTHER" id="PTHR42748">
    <property type="entry name" value="NITROGEN METABOLITE REPRESSION PROTEIN NMRA FAMILY MEMBER"/>
    <property type="match status" value="1"/>
</dbReference>
<dbReference type="Pfam" id="PF05368">
    <property type="entry name" value="NmrA"/>
    <property type="match status" value="1"/>
</dbReference>
<dbReference type="EMBL" id="ML996711">
    <property type="protein sequence ID" value="KAF2395738.1"/>
    <property type="molecule type" value="Genomic_DNA"/>
</dbReference>
<accession>A0A6G1HI52</accession>
<gene>
    <name evidence="4" type="ORF">EJ06DRAFT_570819</name>
</gene>
<dbReference type="InterPro" id="IPR051164">
    <property type="entry name" value="NmrA-like_oxidored"/>
</dbReference>
<dbReference type="PANTHER" id="PTHR42748:SF7">
    <property type="entry name" value="NMRA LIKE REDOX SENSOR 1-RELATED"/>
    <property type="match status" value="1"/>
</dbReference>
<protein>
    <submittedName>
        <fullName evidence="4">Nucleoside-diphosphate-sugar epimerase family protein</fullName>
    </submittedName>
</protein>
<dbReference type="SUPFAM" id="SSF51735">
    <property type="entry name" value="NAD(P)-binding Rossmann-fold domains"/>
    <property type="match status" value="1"/>
</dbReference>
<dbReference type="Gene3D" id="3.40.50.720">
    <property type="entry name" value="NAD(P)-binding Rossmann-like Domain"/>
    <property type="match status" value="1"/>
</dbReference>
<evidence type="ECO:0000256" key="1">
    <source>
        <dbReference type="ARBA" id="ARBA00006328"/>
    </source>
</evidence>
<reference evidence="4" key="1">
    <citation type="journal article" date="2020" name="Stud. Mycol.">
        <title>101 Dothideomycetes genomes: a test case for predicting lifestyles and emergence of pathogens.</title>
        <authorList>
            <person name="Haridas S."/>
            <person name="Albert R."/>
            <person name="Binder M."/>
            <person name="Bloem J."/>
            <person name="Labutti K."/>
            <person name="Salamov A."/>
            <person name="Andreopoulos B."/>
            <person name="Baker S."/>
            <person name="Barry K."/>
            <person name="Bills G."/>
            <person name="Bluhm B."/>
            <person name="Cannon C."/>
            <person name="Castanera R."/>
            <person name="Culley D."/>
            <person name="Daum C."/>
            <person name="Ezra D."/>
            <person name="Gonzalez J."/>
            <person name="Henrissat B."/>
            <person name="Kuo A."/>
            <person name="Liang C."/>
            <person name="Lipzen A."/>
            <person name="Lutzoni F."/>
            <person name="Magnuson J."/>
            <person name="Mondo S."/>
            <person name="Nolan M."/>
            <person name="Ohm R."/>
            <person name="Pangilinan J."/>
            <person name="Park H.-J."/>
            <person name="Ramirez L."/>
            <person name="Alfaro M."/>
            <person name="Sun H."/>
            <person name="Tritt A."/>
            <person name="Yoshinaga Y."/>
            <person name="Zwiers L.-H."/>
            <person name="Turgeon B."/>
            <person name="Goodwin S."/>
            <person name="Spatafora J."/>
            <person name="Crous P."/>
            <person name="Grigoriev I."/>
        </authorList>
    </citation>
    <scope>NUCLEOTIDE SEQUENCE</scope>
    <source>
        <strain evidence="4">CBS 262.69</strain>
    </source>
</reference>
<proteinExistence type="inferred from homology"/>
<feature type="domain" description="NmrA-like" evidence="3">
    <location>
        <begin position="2"/>
        <end position="278"/>
    </location>
</feature>
<keyword evidence="2" id="KW-0521">NADP</keyword>
<evidence type="ECO:0000313" key="5">
    <source>
        <dbReference type="Proteomes" id="UP000799640"/>
    </source>
</evidence>
<keyword evidence="5" id="KW-1185">Reference proteome</keyword>
<dbReference type="OrthoDB" id="9997102at2759"/>